<keyword evidence="4" id="KW-1185">Reference proteome</keyword>
<gene>
    <name evidence="3" type="ORF">MOPEL_078_00880</name>
</gene>
<protein>
    <submittedName>
        <fullName evidence="3">Uncharacterized protein</fullName>
    </submittedName>
</protein>
<feature type="transmembrane region" description="Helical" evidence="2">
    <location>
        <begin position="121"/>
        <end position="141"/>
    </location>
</feature>
<reference evidence="3 4" key="1">
    <citation type="submission" date="2012-02" db="EMBL/GenBank/DDBJ databases">
        <title>Whole genome shotgun sequence of Mobilicoccus pelagius NBRC 104925.</title>
        <authorList>
            <person name="Yoshida Y."/>
            <person name="Hosoyama A."/>
            <person name="Tsuchikane K."/>
            <person name="Katsumata H."/>
            <person name="Yamazaki S."/>
            <person name="Fujita N."/>
        </authorList>
    </citation>
    <scope>NUCLEOTIDE SEQUENCE [LARGE SCALE GENOMIC DNA]</scope>
    <source>
        <strain evidence="3 4">NBRC 104925</strain>
    </source>
</reference>
<dbReference type="eggNOG" id="ENOG5032M6W">
    <property type="taxonomic scope" value="Bacteria"/>
</dbReference>
<feature type="transmembrane region" description="Helical" evidence="2">
    <location>
        <begin position="6"/>
        <end position="21"/>
    </location>
</feature>
<evidence type="ECO:0000256" key="2">
    <source>
        <dbReference type="SAM" id="Phobius"/>
    </source>
</evidence>
<dbReference type="OrthoDB" id="3218604at2"/>
<dbReference type="STRING" id="1089455.MOPEL_078_00880"/>
<sequence>MSPSSLIFVAVVAVWAAYLVVDTSRRREYLATARTVERFSASMRVLQRRAVRRESAEAFEASSAPMRSTSSVLLHRPQPSRAAIEARAARAGATVAPARTGGAAALADRQRAAARLRRARVLAAVTLLVLVTTLVTGAFAILGHLAWSTPVMGTATTGLLFVLMRRNAVAARRSGPRPSRPAAPARRRTGAATTTTGHGGTTDADSGTDVLTTAQADVPFDYARVVEPSITAEHAYAQRVAARAEDADLLDEAAWAPVPVPPPTYTLKARAERPLPPPLEVEEIPVPVDEEWEDLDALAYGRAAGQ</sequence>
<name>H5USJ1_9MICO</name>
<dbReference type="EMBL" id="BAFE01000056">
    <property type="protein sequence ID" value="GAB48699.1"/>
    <property type="molecule type" value="Genomic_DNA"/>
</dbReference>
<proteinExistence type="predicted"/>
<organism evidence="3 4">
    <name type="scientific">Mobilicoccus pelagius NBRC 104925</name>
    <dbReference type="NCBI Taxonomy" id="1089455"/>
    <lineage>
        <taxon>Bacteria</taxon>
        <taxon>Bacillati</taxon>
        <taxon>Actinomycetota</taxon>
        <taxon>Actinomycetes</taxon>
        <taxon>Micrococcales</taxon>
        <taxon>Dermatophilaceae</taxon>
        <taxon>Mobilicoccus</taxon>
    </lineage>
</organism>
<evidence type="ECO:0000256" key="1">
    <source>
        <dbReference type="SAM" id="MobiDB-lite"/>
    </source>
</evidence>
<dbReference type="AlphaFoldDB" id="H5USJ1"/>
<evidence type="ECO:0000313" key="3">
    <source>
        <dbReference type="EMBL" id="GAB48699.1"/>
    </source>
</evidence>
<feature type="transmembrane region" description="Helical" evidence="2">
    <location>
        <begin position="147"/>
        <end position="164"/>
    </location>
</feature>
<dbReference type="Proteomes" id="UP000004367">
    <property type="component" value="Unassembled WGS sequence"/>
</dbReference>
<dbReference type="RefSeq" id="WP_009482597.1">
    <property type="nucleotide sequence ID" value="NZ_BAFE01000056.1"/>
</dbReference>
<accession>H5USJ1</accession>
<comment type="caution">
    <text evidence="3">The sequence shown here is derived from an EMBL/GenBank/DDBJ whole genome shotgun (WGS) entry which is preliminary data.</text>
</comment>
<keyword evidence="2" id="KW-0472">Membrane</keyword>
<keyword evidence="2" id="KW-1133">Transmembrane helix</keyword>
<evidence type="ECO:0000313" key="4">
    <source>
        <dbReference type="Proteomes" id="UP000004367"/>
    </source>
</evidence>
<keyword evidence="2" id="KW-0812">Transmembrane</keyword>
<feature type="region of interest" description="Disordered" evidence="1">
    <location>
        <begin position="171"/>
        <end position="209"/>
    </location>
</feature>